<evidence type="ECO:0000313" key="1">
    <source>
        <dbReference type="EMBL" id="MBB5425697.1"/>
    </source>
</evidence>
<name>A0A7W8V7A9_PARAM</name>
<protein>
    <submittedName>
        <fullName evidence="1">Uncharacterized protein</fullName>
    </submittedName>
</protein>
<evidence type="ECO:0000313" key="2">
    <source>
        <dbReference type="Proteomes" id="UP000592780"/>
    </source>
</evidence>
<dbReference type="OrthoDB" id="7348755at2"/>
<keyword evidence="2" id="KW-1185">Reference proteome</keyword>
<dbReference type="AlphaFoldDB" id="A0A7W8V7A9"/>
<gene>
    <name evidence="1" type="ORF">HDG40_003870</name>
</gene>
<sequence>MPRIASLLHKDGLLIMSLRHGPVPAGRRMFDVTPDETIQLASEQGLTPVRELRTSSAQQVNRDNGVTWTRLVFR</sequence>
<dbReference type="Proteomes" id="UP000592780">
    <property type="component" value="Unassembled WGS sequence"/>
</dbReference>
<proteinExistence type="predicted"/>
<organism evidence="1 2">
    <name type="scientific">Paraburkholderia atlantica</name>
    <dbReference type="NCBI Taxonomy" id="2654982"/>
    <lineage>
        <taxon>Bacteria</taxon>
        <taxon>Pseudomonadati</taxon>
        <taxon>Pseudomonadota</taxon>
        <taxon>Betaproteobacteria</taxon>
        <taxon>Burkholderiales</taxon>
        <taxon>Burkholderiaceae</taxon>
        <taxon>Paraburkholderia</taxon>
    </lineage>
</organism>
<dbReference type="RefSeq" id="WP_157646520.1">
    <property type="nucleotide sequence ID" value="NZ_JACHDD010000006.1"/>
</dbReference>
<dbReference type="EMBL" id="JACHDD010000006">
    <property type="protein sequence ID" value="MBB5425697.1"/>
    <property type="molecule type" value="Genomic_DNA"/>
</dbReference>
<comment type="caution">
    <text evidence="1">The sequence shown here is derived from an EMBL/GenBank/DDBJ whole genome shotgun (WGS) entry which is preliminary data.</text>
</comment>
<reference evidence="1 2" key="1">
    <citation type="submission" date="2020-08" db="EMBL/GenBank/DDBJ databases">
        <title>Genomic Encyclopedia of Type Strains, Phase IV (KMG-V): Genome sequencing to study the core and pangenomes of soil and plant-associated prokaryotes.</title>
        <authorList>
            <person name="Whitman W."/>
        </authorList>
    </citation>
    <scope>NUCLEOTIDE SEQUENCE [LARGE SCALE GENOMIC DNA]</scope>
    <source>
        <strain evidence="1 2">JPY158</strain>
    </source>
</reference>
<accession>A0A7W8V7A9</accession>